<organism evidence="1 2">
    <name type="scientific">Rattus norvegicus</name>
    <name type="common">Rat</name>
    <dbReference type="NCBI Taxonomy" id="10116"/>
    <lineage>
        <taxon>Eukaryota</taxon>
        <taxon>Metazoa</taxon>
        <taxon>Chordata</taxon>
        <taxon>Craniata</taxon>
        <taxon>Vertebrata</taxon>
        <taxon>Euteleostomi</taxon>
        <taxon>Mammalia</taxon>
        <taxon>Eutheria</taxon>
        <taxon>Euarchontoglires</taxon>
        <taxon>Glires</taxon>
        <taxon>Rodentia</taxon>
        <taxon>Myomorpha</taxon>
        <taxon>Muroidea</taxon>
        <taxon>Muridae</taxon>
        <taxon>Murinae</taxon>
        <taxon>Rattus</taxon>
    </lineage>
</organism>
<evidence type="ECO:0000313" key="2">
    <source>
        <dbReference type="Proteomes" id="UP000234681"/>
    </source>
</evidence>
<sequence length="104" mass="11604">MSEHTRQRAPSVSISCLSGRSHCLSWDYVEGHMYSLFRLQWLPGQGPLSTTHSGFSLQCLFTISQTYCLFFVSRCVIIGEVEILGSWRTGNLTSDSPFPLTPAS</sequence>
<accession>A6I3B1</accession>
<reference evidence="1 2" key="1">
    <citation type="submission" date="2005-09" db="EMBL/GenBank/DDBJ databases">
        <authorList>
            <person name="Mural R.J."/>
            <person name="Li P.W."/>
            <person name="Adams M.D."/>
            <person name="Amanatides P.G."/>
            <person name="Baden-Tillson H."/>
            <person name="Barnstead M."/>
            <person name="Chin S.H."/>
            <person name="Dew I."/>
            <person name="Evans C.A."/>
            <person name="Ferriera S."/>
            <person name="Flanigan M."/>
            <person name="Fosler C."/>
            <person name="Glodek A."/>
            <person name="Gu Z."/>
            <person name="Holt R.A."/>
            <person name="Jennings D."/>
            <person name="Kraft C.L."/>
            <person name="Lu F."/>
            <person name="Nguyen T."/>
            <person name="Nusskern D.R."/>
            <person name="Pfannkoch C.M."/>
            <person name="Sitter C."/>
            <person name="Sutton G.G."/>
            <person name="Venter J.C."/>
            <person name="Wang Z."/>
            <person name="Woodage T."/>
            <person name="Zheng X.H."/>
            <person name="Zhong F."/>
        </authorList>
    </citation>
    <scope>NUCLEOTIDE SEQUENCE [LARGE SCALE GENOMIC DNA]</scope>
    <source>
        <strain>BN</strain>
        <strain evidence="2">Sprague-Dawley</strain>
    </source>
</reference>
<dbReference type="Proteomes" id="UP000234681">
    <property type="component" value="Chromosome 8"/>
</dbReference>
<protein>
    <submittedName>
        <fullName evidence="1">Scotin, isoform CRA_h</fullName>
    </submittedName>
</protein>
<name>A6I3B1_RAT</name>
<dbReference type="AlphaFoldDB" id="A6I3B1"/>
<gene>
    <name evidence="1" type="primary">MGC94600</name>
    <name evidence="1" type="ORF">rCG_26011</name>
</gene>
<dbReference type="EMBL" id="CH473954">
    <property type="protein sequence ID" value="EDL77123.1"/>
    <property type="molecule type" value="Genomic_DNA"/>
</dbReference>
<proteinExistence type="predicted"/>
<evidence type="ECO:0000313" key="1">
    <source>
        <dbReference type="EMBL" id="EDL77123.1"/>
    </source>
</evidence>